<reference evidence="3 4" key="1">
    <citation type="submission" date="2023-06" db="EMBL/GenBank/DDBJ databases">
        <title>Draft genome sequence of Gleimia hominis type strain CCUG 57540T.</title>
        <authorList>
            <person name="Salva-Serra F."/>
            <person name="Cardew S."/>
            <person name="Jensie Markopoulos S."/>
            <person name="Ohlen M."/>
            <person name="Inganas E."/>
            <person name="Svensson-Stadler L."/>
            <person name="Moore E.R.B."/>
        </authorList>
    </citation>
    <scope>NUCLEOTIDE SEQUENCE [LARGE SCALE GENOMIC DNA]</scope>
    <source>
        <strain evidence="3 4">CCUG 57540</strain>
    </source>
</reference>
<keyword evidence="2" id="KW-0472">Membrane</keyword>
<feature type="region of interest" description="Disordered" evidence="1">
    <location>
        <begin position="140"/>
        <end position="168"/>
    </location>
</feature>
<evidence type="ECO:0000313" key="3">
    <source>
        <dbReference type="EMBL" id="MDT3767133.1"/>
    </source>
</evidence>
<comment type="caution">
    <text evidence="3">The sequence shown here is derived from an EMBL/GenBank/DDBJ whole genome shotgun (WGS) entry which is preliminary data.</text>
</comment>
<evidence type="ECO:0000256" key="2">
    <source>
        <dbReference type="SAM" id="Phobius"/>
    </source>
</evidence>
<keyword evidence="2" id="KW-0812">Transmembrane</keyword>
<protein>
    <recommendedName>
        <fullName evidence="5">Sortase</fullName>
    </recommendedName>
</protein>
<proteinExistence type="predicted"/>
<name>A0ABU3IA85_9ACTO</name>
<keyword evidence="2" id="KW-1133">Transmembrane helix</keyword>
<dbReference type="RefSeq" id="WP_313272480.1">
    <property type="nucleotide sequence ID" value="NZ_JASXSX010000001.1"/>
</dbReference>
<feature type="transmembrane region" description="Helical" evidence="2">
    <location>
        <begin position="176"/>
        <end position="198"/>
    </location>
</feature>
<accession>A0ABU3IA85</accession>
<dbReference type="EMBL" id="JASXSX010000001">
    <property type="protein sequence ID" value="MDT3767133.1"/>
    <property type="molecule type" value="Genomic_DNA"/>
</dbReference>
<keyword evidence="4" id="KW-1185">Reference proteome</keyword>
<sequence>MRVAQRGFRLFVGVFAFVLIFCCVWTVQARAVSPDTSDEVTQAVLFDSRSFMDGCEDADWVDIPEVEGGVFYYKGQPAPKRVTLRDGETLQLVVGSRIGTITRKMLGFTNEPCDDDGVGARLGYRTEVYVPMYPIHRSPSPGQYAPQAAVNTPEASASDGEPGPSAPAHRLNSHNLVYEAVALVGVVALFAAGTVITVRRRRK</sequence>
<evidence type="ECO:0000256" key="1">
    <source>
        <dbReference type="SAM" id="MobiDB-lite"/>
    </source>
</evidence>
<evidence type="ECO:0008006" key="5">
    <source>
        <dbReference type="Google" id="ProtNLM"/>
    </source>
</evidence>
<evidence type="ECO:0000313" key="4">
    <source>
        <dbReference type="Proteomes" id="UP001247542"/>
    </source>
</evidence>
<gene>
    <name evidence="3" type="ORF">QS713_03515</name>
</gene>
<organism evidence="3 4">
    <name type="scientific">Gleimia hominis</name>
    <dbReference type="NCBI Taxonomy" id="595468"/>
    <lineage>
        <taxon>Bacteria</taxon>
        <taxon>Bacillati</taxon>
        <taxon>Actinomycetota</taxon>
        <taxon>Actinomycetes</taxon>
        <taxon>Actinomycetales</taxon>
        <taxon>Actinomycetaceae</taxon>
        <taxon>Gleimia</taxon>
    </lineage>
</organism>
<dbReference type="Proteomes" id="UP001247542">
    <property type="component" value="Unassembled WGS sequence"/>
</dbReference>